<dbReference type="PRINTS" id="PR01036">
    <property type="entry name" value="TCRTETB"/>
</dbReference>
<dbReference type="GO" id="GO:0005886">
    <property type="term" value="C:plasma membrane"/>
    <property type="evidence" value="ECO:0007669"/>
    <property type="project" value="UniProtKB-SubCell"/>
</dbReference>
<evidence type="ECO:0000259" key="8">
    <source>
        <dbReference type="PROSITE" id="PS50850"/>
    </source>
</evidence>
<evidence type="ECO:0000256" key="4">
    <source>
        <dbReference type="ARBA" id="ARBA00022692"/>
    </source>
</evidence>
<evidence type="ECO:0000313" key="10">
    <source>
        <dbReference type="Proteomes" id="UP000622890"/>
    </source>
</evidence>
<feature type="transmembrane region" description="Helical" evidence="7">
    <location>
        <begin position="274"/>
        <end position="297"/>
    </location>
</feature>
<evidence type="ECO:0000256" key="5">
    <source>
        <dbReference type="ARBA" id="ARBA00022989"/>
    </source>
</evidence>
<dbReference type="Gene3D" id="1.20.1720.10">
    <property type="entry name" value="Multidrug resistance protein D"/>
    <property type="match status" value="1"/>
</dbReference>
<dbReference type="PANTHER" id="PTHR23501:SF197">
    <property type="entry name" value="COMD"/>
    <property type="match status" value="1"/>
</dbReference>
<feature type="transmembrane region" description="Helical" evidence="7">
    <location>
        <begin position="348"/>
        <end position="366"/>
    </location>
</feature>
<dbReference type="SUPFAM" id="SSF103473">
    <property type="entry name" value="MFS general substrate transporter"/>
    <property type="match status" value="1"/>
</dbReference>
<feature type="transmembrane region" description="Helical" evidence="7">
    <location>
        <begin position="27"/>
        <end position="49"/>
    </location>
</feature>
<dbReference type="InterPro" id="IPR036259">
    <property type="entry name" value="MFS_trans_sf"/>
</dbReference>
<evidence type="ECO:0000256" key="3">
    <source>
        <dbReference type="ARBA" id="ARBA00022475"/>
    </source>
</evidence>
<comment type="subcellular location">
    <subcellularLocation>
        <location evidence="1">Cell membrane</location>
        <topology evidence="1">Multi-pass membrane protein</topology>
    </subcellularLocation>
</comment>
<feature type="transmembrane region" description="Helical" evidence="7">
    <location>
        <begin position="244"/>
        <end position="262"/>
    </location>
</feature>
<feature type="transmembrane region" description="Helical" evidence="7">
    <location>
        <begin position="121"/>
        <end position="141"/>
    </location>
</feature>
<dbReference type="FunFam" id="1.20.1720.10:FF:000004">
    <property type="entry name" value="EmrB/QacA family drug resistance transporter"/>
    <property type="match status" value="1"/>
</dbReference>
<dbReference type="EMBL" id="JAEPBG010000001">
    <property type="protein sequence ID" value="MBK4733160.1"/>
    <property type="molecule type" value="Genomic_DNA"/>
</dbReference>
<dbReference type="GO" id="GO:0022857">
    <property type="term" value="F:transmembrane transporter activity"/>
    <property type="evidence" value="ECO:0007669"/>
    <property type="project" value="InterPro"/>
</dbReference>
<reference evidence="9" key="1">
    <citation type="submission" date="2021-01" db="EMBL/GenBank/DDBJ databases">
        <title>Genome sequence of strain Noviherbaspirillum sp. DKR-6.</title>
        <authorList>
            <person name="Chaudhary D.K."/>
        </authorList>
    </citation>
    <scope>NUCLEOTIDE SEQUENCE</scope>
    <source>
        <strain evidence="9">DKR-6</strain>
    </source>
</reference>
<evidence type="ECO:0000256" key="7">
    <source>
        <dbReference type="SAM" id="Phobius"/>
    </source>
</evidence>
<feature type="transmembrane region" description="Helical" evidence="7">
    <location>
        <begin position="153"/>
        <end position="174"/>
    </location>
</feature>
<keyword evidence="6 7" id="KW-0472">Membrane</keyword>
<dbReference type="Gene3D" id="1.20.1250.20">
    <property type="entry name" value="MFS general substrate transporter like domains"/>
    <property type="match status" value="1"/>
</dbReference>
<dbReference type="Pfam" id="PF07690">
    <property type="entry name" value="MFS_1"/>
    <property type="match status" value="1"/>
</dbReference>
<keyword evidence="2" id="KW-0813">Transport</keyword>
<feature type="transmembrane region" description="Helical" evidence="7">
    <location>
        <begin position="212"/>
        <end position="232"/>
    </location>
</feature>
<keyword evidence="5 7" id="KW-1133">Transmembrane helix</keyword>
<dbReference type="CDD" id="cd17502">
    <property type="entry name" value="MFS_Azr1_MDR_like"/>
    <property type="match status" value="1"/>
</dbReference>
<feature type="transmembrane region" description="Helical" evidence="7">
    <location>
        <begin position="61"/>
        <end position="81"/>
    </location>
</feature>
<feature type="transmembrane region" description="Helical" evidence="7">
    <location>
        <begin position="180"/>
        <end position="200"/>
    </location>
</feature>
<dbReference type="PROSITE" id="PS50850">
    <property type="entry name" value="MFS"/>
    <property type="match status" value="1"/>
</dbReference>
<feature type="transmembrane region" description="Helical" evidence="7">
    <location>
        <begin position="317"/>
        <end position="336"/>
    </location>
</feature>
<gene>
    <name evidence="9" type="ORF">JJB74_00825</name>
</gene>
<keyword evidence="10" id="KW-1185">Reference proteome</keyword>
<dbReference type="InterPro" id="IPR011701">
    <property type="entry name" value="MFS"/>
</dbReference>
<name>A0A934SPL3_9BURK</name>
<dbReference type="RefSeq" id="WP_200589707.1">
    <property type="nucleotide sequence ID" value="NZ_JAEPBG010000001.1"/>
</dbReference>
<evidence type="ECO:0000256" key="2">
    <source>
        <dbReference type="ARBA" id="ARBA00022448"/>
    </source>
</evidence>
<evidence type="ECO:0000313" key="9">
    <source>
        <dbReference type="EMBL" id="MBK4733160.1"/>
    </source>
</evidence>
<dbReference type="InterPro" id="IPR020846">
    <property type="entry name" value="MFS_dom"/>
</dbReference>
<feature type="transmembrane region" description="Helical" evidence="7">
    <location>
        <begin position="372"/>
        <end position="396"/>
    </location>
</feature>
<dbReference type="Proteomes" id="UP000622890">
    <property type="component" value="Unassembled WGS sequence"/>
</dbReference>
<keyword evidence="4 7" id="KW-0812">Transmembrane</keyword>
<evidence type="ECO:0000256" key="6">
    <source>
        <dbReference type="ARBA" id="ARBA00023136"/>
    </source>
</evidence>
<organism evidence="9 10">
    <name type="scientific">Noviherbaspirillum pedocola</name>
    <dbReference type="NCBI Taxonomy" id="2801341"/>
    <lineage>
        <taxon>Bacteria</taxon>
        <taxon>Pseudomonadati</taxon>
        <taxon>Pseudomonadota</taxon>
        <taxon>Betaproteobacteria</taxon>
        <taxon>Burkholderiales</taxon>
        <taxon>Oxalobacteraceae</taxon>
        <taxon>Noviherbaspirillum</taxon>
    </lineage>
</organism>
<feature type="domain" description="Major facilitator superfamily (MFS) profile" evidence="8">
    <location>
        <begin position="27"/>
        <end position="505"/>
    </location>
</feature>
<dbReference type="AlphaFoldDB" id="A0A934SPL3"/>
<keyword evidence="3" id="KW-1003">Cell membrane</keyword>
<feature type="transmembrane region" description="Helical" evidence="7">
    <location>
        <begin position="417"/>
        <end position="439"/>
    </location>
</feature>
<accession>A0A934SPL3</accession>
<dbReference type="PANTHER" id="PTHR23501">
    <property type="entry name" value="MAJOR FACILITATOR SUPERFAMILY"/>
    <property type="match status" value="1"/>
</dbReference>
<comment type="caution">
    <text evidence="9">The sequence shown here is derived from an EMBL/GenBank/DDBJ whole genome shotgun (WGS) entry which is preliminary data.</text>
</comment>
<sequence length="509" mass="52651">MTEAASPPTPASTSDHPAFTHAQVRSVITGVLLAILMGALDQTIISVALPVLGAELHGFDWLAWVVSGYLVASAVTTPIYGKLGDLYGRRAMLLVSIAIFLAASVICGVANSIGMLVAGRILQGIGGGGLISTSQGIIADVITPRERGRYQGYVSGTYAVASVAGPLLGGFLTHYLSWRWVFWINLPLGVAAFLVSRRALAQLAPPRIARKIDVAGALLLSLGLSAFLIAVTRVGQGVAWLEQTNASLFAGAAVVLAIFVFQQKRTAEPILPLYLFRIPTVVLCCGILFIAFAQVVSLSVLIPLRLQMLLGVGADGAALQLVPLTLSIPLGAYTGGQVMARIGRYKPLQQVGSAIVPFGLIGLALLDPQHALATGVLMVAVGIGIGLQFPTALVAVQNAAPRRDMGVATSTASFSRSLGAALAVAVLTALLMAALQAAAPGLSPSLSGAEMMKELVGGALAQMGPQERQAMASAVRGAFERTLFISAAIAACSFVMAMRLPDTVLAAKK</sequence>
<evidence type="ECO:0000256" key="1">
    <source>
        <dbReference type="ARBA" id="ARBA00004651"/>
    </source>
</evidence>
<proteinExistence type="predicted"/>
<protein>
    <submittedName>
        <fullName evidence="9">MFS transporter</fullName>
    </submittedName>
</protein>
<feature type="transmembrane region" description="Helical" evidence="7">
    <location>
        <begin position="483"/>
        <end position="500"/>
    </location>
</feature>
<feature type="transmembrane region" description="Helical" evidence="7">
    <location>
        <begin position="93"/>
        <end position="115"/>
    </location>
</feature>